<gene>
    <name evidence="2" type="ORF">SCF082_LOCUS13746</name>
</gene>
<organism evidence="2 3">
    <name type="scientific">Durusdinium trenchii</name>
    <dbReference type="NCBI Taxonomy" id="1381693"/>
    <lineage>
        <taxon>Eukaryota</taxon>
        <taxon>Sar</taxon>
        <taxon>Alveolata</taxon>
        <taxon>Dinophyceae</taxon>
        <taxon>Suessiales</taxon>
        <taxon>Symbiodiniaceae</taxon>
        <taxon>Durusdinium</taxon>
    </lineage>
</organism>
<dbReference type="EMBL" id="CAXAMM010008557">
    <property type="protein sequence ID" value="CAK9017688.1"/>
    <property type="molecule type" value="Genomic_DNA"/>
</dbReference>
<sequence>MAEISAPNHLEVTETSSSSQLGGEAEASEAPGLPRKIVRFFGNIGHRIVDNMSFVGEVLVEFLELDKHPYHREMQDLKRQQRKKKKALQLQEEQRQAREAAEIASLEEAQQPTDNPQ</sequence>
<reference evidence="2 3" key="1">
    <citation type="submission" date="2024-02" db="EMBL/GenBank/DDBJ databases">
        <authorList>
            <person name="Chen Y."/>
            <person name="Shah S."/>
            <person name="Dougan E. K."/>
            <person name="Thang M."/>
            <person name="Chan C."/>
        </authorList>
    </citation>
    <scope>NUCLEOTIDE SEQUENCE [LARGE SCALE GENOMIC DNA]</scope>
</reference>
<feature type="compositionally biased region" description="Basic and acidic residues" evidence="1">
    <location>
        <begin position="92"/>
        <end position="101"/>
    </location>
</feature>
<feature type="region of interest" description="Disordered" evidence="1">
    <location>
        <begin position="75"/>
        <end position="117"/>
    </location>
</feature>
<feature type="compositionally biased region" description="Polar residues" evidence="1">
    <location>
        <begin position="108"/>
        <end position="117"/>
    </location>
</feature>
<keyword evidence="2" id="KW-0808">Transferase</keyword>
<evidence type="ECO:0000313" key="2">
    <source>
        <dbReference type="EMBL" id="CAK9017688.1"/>
    </source>
</evidence>
<proteinExistence type="predicted"/>
<accession>A0ABP0JU85</accession>
<evidence type="ECO:0000256" key="1">
    <source>
        <dbReference type="SAM" id="MobiDB-lite"/>
    </source>
</evidence>
<comment type="caution">
    <text evidence="2">The sequence shown here is derived from an EMBL/GenBank/DDBJ whole genome shotgun (WGS) entry which is preliminary data.</text>
</comment>
<keyword evidence="3" id="KW-1185">Reference proteome</keyword>
<feature type="region of interest" description="Disordered" evidence="1">
    <location>
        <begin position="1"/>
        <end position="29"/>
    </location>
</feature>
<dbReference type="GO" id="GO:0016301">
    <property type="term" value="F:kinase activity"/>
    <property type="evidence" value="ECO:0007669"/>
    <property type="project" value="UniProtKB-KW"/>
</dbReference>
<name>A0ABP0JU85_9DINO</name>
<keyword evidence="2" id="KW-0418">Kinase</keyword>
<evidence type="ECO:0000313" key="3">
    <source>
        <dbReference type="Proteomes" id="UP001642464"/>
    </source>
</evidence>
<protein>
    <submittedName>
        <fullName evidence="2">(D)CMP kinase</fullName>
    </submittedName>
</protein>
<dbReference type="Proteomes" id="UP001642464">
    <property type="component" value="Unassembled WGS sequence"/>
</dbReference>